<feature type="region of interest" description="Disordered" evidence="1">
    <location>
        <begin position="50"/>
        <end position="102"/>
    </location>
</feature>
<accession>M3XPJ2</accession>
<sequence length="153" mass="16875">HHPVKWALGRPPPTPVSFSFCLFLTTVPSGVPRGHSSWLESPDHRSLTEYRCAGGKDKSNCGSAATNSPHAPAPQGHRLSSPQSEAPEIKATRTPSPSRALRVRPAPASLRCHLEIPASSTERVLHSVRVPESLKTYPNFGRRILFIYLRERQ</sequence>
<dbReference type="HOGENOM" id="CLU_1717452_0_0_1"/>
<dbReference type="EMBL" id="AEYP01042927">
    <property type="status" value="NOT_ANNOTATED_CDS"/>
    <property type="molecule type" value="Genomic_DNA"/>
</dbReference>
<feature type="compositionally biased region" description="Basic and acidic residues" evidence="1">
    <location>
        <begin position="50"/>
        <end position="59"/>
    </location>
</feature>
<evidence type="ECO:0000256" key="1">
    <source>
        <dbReference type="SAM" id="MobiDB-lite"/>
    </source>
</evidence>
<name>M3XPJ2_MUSPF</name>
<dbReference type="AlphaFoldDB" id="M3XPJ2"/>
<organism evidence="2">
    <name type="scientific">Mustela putorius furo</name>
    <name type="common">European domestic ferret</name>
    <name type="synonym">Mustela furo</name>
    <dbReference type="NCBI Taxonomy" id="9669"/>
    <lineage>
        <taxon>Eukaryota</taxon>
        <taxon>Metazoa</taxon>
        <taxon>Chordata</taxon>
        <taxon>Craniata</taxon>
        <taxon>Vertebrata</taxon>
        <taxon>Euteleostomi</taxon>
        <taxon>Mammalia</taxon>
        <taxon>Eutheria</taxon>
        <taxon>Laurasiatheria</taxon>
        <taxon>Carnivora</taxon>
        <taxon>Caniformia</taxon>
        <taxon>Musteloidea</taxon>
        <taxon>Mustelidae</taxon>
        <taxon>Mustelinae</taxon>
        <taxon>Mustela</taxon>
    </lineage>
</organism>
<feature type="compositionally biased region" description="Polar residues" evidence="1">
    <location>
        <begin position="60"/>
        <end position="69"/>
    </location>
</feature>
<protein>
    <submittedName>
        <fullName evidence="2">Uncharacterized protein</fullName>
    </submittedName>
</protein>
<reference evidence="2" key="1">
    <citation type="submission" date="2024-06" db="UniProtKB">
        <authorList>
            <consortium name="Ensembl"/>
        </authorList>
    </citation>
    <scope>IDENTIFICATION</scope>
</reference>
<dbReference type="InParanoid" id="M3XPJ2"/>
<evidence type="ECO:0000313" key="2">
    <source>
        <dbReference type="Ensembl" id="ENSMPUP00000000992.1"/>
    </source>
</evidence>
<dbReference type="Ensembl" id="ENSMPUT00000001012.1">
    <property type="protein sequence ID" value="ENSMPUP00000000992.1"/>
    <property type="gene ID" value="ENSMPUG00000000999.1"/>
</dbReference>
<proteinExistence type="predicted"/>